<dbReference type="PROSITE" id="PS01306">
    <property type="entry name" value="UPF0054"/>
    <property type="match status" value="1"/>
</dbReference>
<evidence type="ECO:0000256" key="7">
    <source>
        <dbReference type="HAMAP-Rule" id="MF_00009"/>
    </source>
</evidence>
<dbReference type="EC" id="3.1.-.-" evidence="7"/>
<feature type="region of interest" description="Disordered" evidence="8">
    <location>
        <begin position="69"/>
        <end position="94"/>
    </location>
</feature>
<evidence type="ECO:0000256" key="6">
    <source>
        <dbReference type="ARBA" id="ARBA00022833"/>
    </source>
</evidence>
<keyword evidence="5 7" id="KW-0378">Hydrolase</keyword>
<gene>
    <name evidence="7 9" type="primary">ybeY</name>
    <name evidence="9" type="ORF">C4N9_09700</name>
</gene>
<feature type="binding site" evidence="7">
    <location>
        <position position="139"/>
    </location>
    <ligand>
        <name>Zn(2+)</name>
        <dbReference type="ChEBI" id="CHEBI:29105"/>
        <note>catalytic</note>
    </ligand>
</feature>
<evidence type="ECO:0000256" key="4">
    <source>
        <dbReference type="ARBA" id="ARBA00022759"/>
    </source>
</evidence>
<sequence>MPVELVTEDERWGPLDLAALAPRVCAETLAHLGHDPALVEISLLACDDARIRTLNAQFRAKDKPTNVLSWPTWDLSPDTPGGAPEAPETGTPDDPEMLGDIALAFETCTREAREQGKSAADHATHLIVHSTLHLLGYDHETEEDAALMEKTEVEILAKLGIRDPYATDDSGLPQGVAGVD</sequence>
<dbReference type="InterPro" id="IPR002036">
    <property type="entry name" value="YbeY"/>
</dbReference>
<keyword evidence="7" id="KW-0963">Cytoplasm</keyword>
<evidence type="ECO:0000256" key="5">
    <source>
        <dbReference type="ARBA" id="ARBA00022801"/>
    </source>
</evidence>
<comment type="similarity">
    <text evidence="1 7">Belongs to the endoribonuclease YbeY family.</text>
</comment>
<evidence type="ECO:0000256" key="3">
    <source>
        <dbReference type="ARBA" id="ARBA00022723"/>
    </source>
</evidence>
<keyword evidence="10" id="KW-1185">Reference proteome</keyword>
<dbReference type="EMBL" id="QEYD01000005">
    <property type="protein sequence ID" value="PWE29079.1"/>
    <property type="molecule type" value="Genomic_DNA"/>
</dbReference>
<keyword evidence="4 7" id="KW-0255">Endonuclease</keyword>
<dbReference type="InterPro" id="IPR020549">
    <property type="entry name" value="YbeY_CS"/>
</dbReference>
<dbReference type="AlphaFoldDB" id="A0A2U2CB39"/>
<dbReference type="Gene3D" id="3.40.390.30">
    <property type="entry name" value="Metalloproteases ('zincins'), catalytic domain"/>
    <property type="match status" value="1"/>
</dbReference>
<keyword evidence="3 7" id="KW-0479">Metal-binding</keyword>
<dbReference type="NCBIfam" id="TIGR00043">
    <property type="entry name" value="rRNA maturation RNase YbeY"/>
    <property type="match status" value="1"/>
</dbReference>
<dbReference type="GO" id="GO:0004222">
    <property type="term" value="F:metalloendopeptidase activity"/>
    <property type="evidence" value="ECO:0007669"/>
    <property type="project" value="InterPro"/>
</dbReference>
<evidence type="ECO:0000256" key="8">
    <source>
        <dbReference type="SAM" id="MobiDB-lite"/>
    </source>
</evidence>
<dbReference type="PANTHER" id="PTHR46986:SF1">
    <property type="entry name" value="ENDORIBONUCLEASE YBEY, CHLOROPLASTIC"/>
    <property type="match status" value="1"/>
</dbReference>
<dbReference type="HAMAP" id="MF_00009">
    <property type="entry name" value="Endoribonucl_YbeY"/>
    <property type="match status" value="1"/>
</dbReference>
<name>A0A2U2CB39_9RHOB</name>
<dbReference type="OrthoDB" id="9807740at2"/>
<reference evidence="9 10" key="1">
    <citation type="submission" date="2018-05" db="EMBL/GenBank/DDBJ databases">
        <title>Pararhodobacter marina sp. nov., isolated from deep-sea water of the Indian Ocean.</title>
        <authorList>
            <person name="Lai Q.Sr."/>
            <person name="Liu X."/>
            <person name="Shao Z."/>
        </authorList>
    </citation>
    <scope>NUCLEOTIDE SEQUENCE [LARGE SCALE GENOMIC DNA]</scope>
    <source>
        <strain evidence="9 10">CIC4N-9</strain>
    </source>
</reference>
<evidence type="ECO:0000256" key="2">
    <source>
        <dbReference type="ARBA" id="ARBA00022722"/>
    </source>
</evidence>
<keyword evidence="7" id="KW-0690">Ribosome biogenesis</keyword>
<comment type="caution">
    <text evidence="9">The sequence shown here is derived from an EMBL/GenBank/DDBJ whole genome shotgun (WGS) entry which is preliminary data.</text>
</comment>
<comment type="function">
    <text evidence="7">Single strand-specific metallo-endoribonuclease involved in late-stage 70S ribosome quality control and in maturation of the 3' terminus of the 16S rRNA.</text>
</comment>
<dbReference type="GO" id="GO:0005737">
    <property type="term" value="C:cytoplasm"/>
    <property type="evidence" value="ECO:0007669"/>
    <property type="project" value="UniProtKB-SubCell"/>
</dbReference>
<evidence type="ECO:0000313" key="10">
    <source>
        <dbReference type="Proteomes" id="UP000244940"/>
    </source>
</evidence>
<evidence type="ECO:0000256" key="1">
    <source>
        <dbReference type="ARBA" id="ARBA00010875"/>
    </source>
</evidence>
<dbReference type="GeneID" id="94365164"/>
<dbReference type="RefSeq" id="WP_109533128.1">
    <property type="nucleotide sequence ID" value="NZ_CAXPUO010000089.1"/>
</dbReference>
<feature type="binding site" evidence="7">
    <location>
        <position position="129"/>
    </location>
    <ligand>
        <name>Zn(2+)</name>
        <dbReference type="ChEBI" id="CHEBI:29105"/>
        <note>catalytic</note>
    </ligand>
</feature>
<keyword evidence="2 7" id="KW-0540">Nuclease</keyword>
<comment type="subcellular location">
    <subcellularLocation>
        <location evidence="7">Cytoplasm</location>
    </subcellularLocation>
</comment>
<dbReference type="PANTHER" id="PTHR46986">
    <property type="entry name" value="ENDORIBONUCLEASE YBEY, CHLOROPLASTIC"/>
    <property type="match status" value="1"/>
</dbReference>
<dbReference type="GO" id="GO:0008270">
    <property type="term" value="F:zinc ion binding"/>
    <property type="evidence" value="ECO:0007669"/>
    <property type="project" value="UniProtKB-UniRule"/>
</dbReference>
<comment type="cofactor">
    <cofactor evidence="7">
        <name>Zn(2+)</name>
        <dbReference type="ChEBI" id="CHEBI:29105"/>
    </cofactor>
    <text evidence="7">Binds 1 zinc ion.</text>
</comment>
<feature type="binding site" evidence="7">
    <location>
        <position position="133"/>
    </location>
    <ligand>
        <name>Zn(2+)</name>
        <dbReference type="ChEBI" id="CHEBI:29105"/>
        <note>catalytic</note>
    </ligand>
</feature>
<keyword evidence="6 7" id="KW-0862">Zinc</keyword>
<organism evidence="9 10">
    <name type="scientific">Pararhodobacter marinus</name>
    <dbReference type="NCBI Taxonomy" id="2184063"/>
    <lineage>
        <taxon>Bacteria</taxon>
        <taxon>Pseudomonadati</taxon>
        <taxon>Pseudomonadota</taxon>
        <taxon>Alphaproteobacteria</taxon>
        <taxon>Rhodobacterales</taxon>
        <taxon>Paracoccaceae</taxon>
        <taxon>Pararhodobacter</taxon>
    </lineage>
</organism>
<dbReference type="GO" id="GO:0006364">
    <property type="term" value="P:rRNA processing"/>
    <property type="evidence" value="ECO:0007669"/>
    <property type="project" value="UniProtKB-UniRule"/>
</dbReference>
<dbReference type="Proteomes" id="UP000244940">
    <property type="component" value="Unassembled WGS sequence"/>
</dbReference>
<dbReference type="InterPro" id="IPR023091">
    <property type="entry name" value="MetalPrtase_cat_dom_sf_prd"/>
</dbReference>
<dbReference type="Pfam" id="PF02130">
    <property type="entry name" value="YbeY"/>
    <property type="match status" value="1"/>
</dbReference>
<protein>
    <recommendedName>
        <fullName evidence="7">Endoribonuclease YbeY</fullName>
        <ecNumber evidence="7">3.1.-.-</ecNumber>
    </recommendedName>
</protein>
<accession>A0A2U2CB39</accession>
<evidence type="ECO:0000313" key="9">
    <source>
        <dbReference type="EMBL" id="PWE29079.1"/>
    </source>
</evidence>
<dbReference type="GO" id="GO:0004521">
    <property type="term" value="F:RNA endonuclease activity"/>
    <property type="evidence" value="ECO:0007669"/>
    <property type="project" value="UniProtKB-UniRule"/>
</dbReference>
<dbReference type="SUPFAM" id="SSF55486">
    <property type="entry name" value="Metalloproteases ('zincins'), catalytic domain"/>
    <property type="match status" value="1"/>
</dbReference>
<keyword evidence="7" id="KW-0698">rRNA processing</keyword>
<proteinExistence type="inferred from homology"/>